<accession>W2RFS8</accession>
<sequence>MAAVPIGMGDPPYLMVCRGNESRLERVLITVNKSGAVKRDSTGAVTSLLCSICSVYTVVRLGFGQASQAAAWRA</sequence>
<gene>
    <name evidence="1" type="ORF">PPTG_21012</name>
</gene>
<organism evidence="1 2">
    <name type="scientific">Phytophthora nicotianae (strain INRA-310)</name>
    <name type="common">Phytophthora parasitica</name>
    <dbReference type="NCBI Taxonomy" id="761204"/>
    <lineage>
        <taxon>Eukaryota</taxon>
        <taxon>Sar</taxon>
        <taxon>Stramenopiles</taxon>
        <taxon>Oomycota</taxon>
        <taxon>Peronosporomycetes</taxon>
        <taxon>Peronosporales</taxon>
        <taxon>Peronosporaceae</taxon>
        <taxon>Phytophthora</taxon>
    </lineage>
</organism>
<name>W2RFS8_PHYN3</name>
<dbReference type="AlphaFoldDB" id="W2RFS8"/>
<proteinExistence type="predicted"/>
<evidence type="ECO:0000313" key="2">
    <source>
        <dbReference type="Proteomes" id="UP000018817"/>
    </source>
</evidence>
<protein>
    <submittedName>
        <fullName evidence="1">Uncharacterized protein</fullName>
    </submittedName>
</protein>
<reference evidence="1 2" key="2">
    <citation type="submission" date="2013-11" db="EMBL/GenBank/DDBJ databases">
        <title>The Genome Sequence of Phytophthora parasitica INRA-310.</title>
        <authorList>
            <consortium name="The Broad Institute Genomics Platform"/>
            <person name="Russ C."/>
            <person name="Tyler B."/>
            <person name="Panabieres F."/>
            <person name="Shan W."/>
            <person name="Tripathy S."/>
            <person name="Grunwald N."/>
            <person name="Machado M."/>
            <person name="Johnson C.S."/>
            <person name="Arredondo F."/>
            <person name="Hong C."/>
            <person name="Coffey M."/>
            <person name="Young S.K."/>
            <person name="Zeng Q."/>
            <person name="Gargeya S."/>
            <person name="Fitzgerald M."/>
            <person name="Abouelleil A."/>
            <person name="Alvarado L."/>
            <person name="Chapman S.B."/>
            <person name="Gainer-Dewar J."/>
            <person name="Goldberg J."/>
            <person name="Griggs A."/>
            <person name="Gujja S."/>
            <person name="Hansen M."/>
            <person name="Howarth C."/>
            <person name="Imamovic A."/>
            <person name="Ireland A."/>
            <person name="Larimer J."/>
            <person name="McCowan C."/>
            <person name="Murphy C."/>
            <person name="Pearson M."/>
            <person name="Poon T.W."/>
            <person name="Priest M."/>
            <person name="Roberts A."/>
            <person name="Saif S."/>
            <person name="Shea T."/>
            <person name="Sykes S."/>
            <person name="Wortman J."/>
            <person name="Nusbaum C."/>
            <person name="Birren B."/>
        </authorList>
    </citation>
    <scope>NUCLEOTIDE SEQUENCE [LARGE SCALE GENOMIC DNA]</scope>
    <source>
        <strain evidence="1 2">INRA-310</strain>
    </source>
</reference>
<dbReference type="EMBL" id="KI669562">
    <property type="protein sequence ID" value="ETN23385.1"/>
    <property type="molecule type" value="Genomic_DNA"/>
</dbReference>
<dbReference type="GeneID" id="20189611"/>
<dbReference type="VEuPathDB" id="FungiDB:PPTG_21012"/>
<reference evidence="2" key="1">
    <citation type="submission" date="2011-12" db="EMBL/GenBank/DDBJ databases">
        <authorList>
            <consortium name="The Broad Institute Genome Sequencing Platform"/>
            <person name="Russ C."/>
            <person name="Tyler B."/>
            <person name="Panabieres F."/>
            <person name="Shan W."/>
            <person name="Tripathy S."/>
            <person name="Grunwald N."/>
            <person name="Machado M."/>
            <person name="Young S.K."/>
            <person name="Zeng Q."/>
            <person name="Gargeya S."/>
            <person name="Fitzgerald M."/>
            <person name="Haas B."/>
            <person name="Abouelleil A."/>
            <person name="Alvarado L."/>
            <person name="Arachchi H.M."/>
            <person name="Berlin A."/>
            <person name="Chapman S.B."/>
            <person name="Gearin G."/>
            <person name="Goldberg J."/>
            <person name="Griggs A."/>
            <person name="Gujja S."/>
            <person name="Hansen M."/>
            <person name="Heiman D."/>
            <person name="Howarth C."/>
            <person name="Larimer J."/>
            <person name="Lui A."/>
            <person name="MacDonald P.J.P."/>
            <person name="McCowen C."/>
            <person name="Montmayeur A."/>
            <person name="Murphy C."/>
            <person name="Neiman D."/>
            <person name="Pearson M."/>
            <person name="Priest M."/>
            <person name="Roberts A."/>
            <person name="Saif S."/>
            <person name="Shea T."/>
            <person name="Sisk P."/>
            <person name="Stolte C."/>
            <person name="Sykes S."/>
            <person name="Wortman J."/>
            <person name="Nusbaum C."/>
            <person name="Birren B."/>
        </authorList>
    </citation>
    <scope>NUCLEOTIDE SEQUENCE [LARGE SCALE GENOMIC DNA]</scope>
    <source>
        <strain evidence="2">INRA-310</strain>
    </source>
</reference>
<dbReference type="Proteomes" id="UP000018817">
    <property type="component" value="Unassembled WGS sequence"/>
</dbReference>
<evidence type="ECO:0000313" key="1">
    <source>
        <dbReference type="EMBL" id="ETN23385.1"/>
    </source>
</evidence>
<dbReference type="RefSeq" id="XP_008892693.1">
    <property type="nucleotide sequence ID" value="XM_008894445.1"/>
</dbReference>